<accession>A0ABQ6N724</accession>
<keyword evidence="2" id="KW-1185">Reference proteome</keyword>
<dbReference type="EMBL" id="BRYB01001082">
    <property type="protein sequence ID" value="GMI42647.1"/>
    <property type="molecule type" value="Genomic_DNA"/>
</dbReference>
<reference evidence="1 2" key="1">
    <citation type="journal article" date="2023" name="Commun. Biol.">
        <title>Genome analysis of Parmales, the sister group of diatoms, reveals the evolutionary specialization of diatoms from phago-mixotrophs to photoautotrophs.</title>
        <authorList>
            <person name="Ban H."/>
            <person name="Sato S."/>
            <person name="Yoshikawa S."/>
            <person name="Yamada K."/>
            <person name="Nakamura Y."/>
            <person name="Ichinomiya M."/>
            <person name="Sato N."/>
            <person name="Blanc-Mathieu R."/>
            <person name="Endo H."/>
            <person name="Kuwata A."/>
            <person name="Ogata H."/>
        </authorList>
    </citation>
    <scope>NUCLEOTIDE SEQUENCE [LARGE SCALE GENOMIC DNA]</scope>
</reference>
<comment type="caution">
    <text evidence="1">The sequence shown here is derived from an EMBL/GenBank/DDBJ whole genome shotgun (WGS) entry which is preliminary data.</text>
</comment>
<dbReference type="SUPFAM" id="SSF55961">
    <property type="entry name" value="Bet v1-like"/>
    <property type="match status" value="1"/>
</dbReference>
<evidence type="ECO:0000313" key="2">
    <source>
        <dbReference type="Proteomes" id="UP001165060"/>
    </source>
</evidence>
<feature type="non-terminal residue" evidence="1">
    <location>
        <position position="134"/>
    </location>
</feature>
<dbReference type="Proteomes" id="UP001165060">
    <property type="component" value="Unassembled WGS sequence"/>
</dbReference>
<name>A0ABQ6N724_9STRA</name>
<dbReference type="InterPro" id="IPR023393">
    <property type="entry name" value="START-like_dom_sf"/>
</dbReference>
<protein>
    <submittedName>
        <fullName evidence="1">Uncharacterized protein</fullName>
    </submittedName>
</protein>
<proteinExistence type="predicted"/>
<dbReference type="Gene3D" id="3.30.530.20">
    <property type="match status" value="1"/>
</dbReference>
<evidence type="ECO:0000313" key="1">
    <source>
        <dbReference type="EMBL" id="GMI42647.1"/>
    </source>
</evidence>
<organism evidence="1 2">
    <name type="scientific">Tetraparma gracilis</name>
    <dbReference type="NCBI Taxonomy" id="2962635"/>
    <lineage>
        <taxon>Eukaryota</taxon>
        <taxon>Sar</taxon>
        <taxon>Stramenopiles</taxon>
        <taxon>Ochrophyta</taxon>
        <taxon>Bolidophyceae</taxon>
        <taxon>Parmales</taxon>
        <taxon>Triparmaceae</taxon>
        <taxon>Tetraparma</taxon>
    </lineage>
</organism>
<gene>
    <name evidence="1" type="ORF">TeGR_g12568</name>
</gene>
<sequence length="134" mass="15008">MTASTTIDADIYQCAAFDLCRMSRNALKEHYKSGGLERSLTKTNEHDYVYAIGRDYHIPGAQPRDFVTRVIWKRVDESTLVIASESFVDLEIHPPRDGVVRASTTVLAELKMLDAVGDVPQTRMTYTQQVDLGG</sequence>